<feature type="domain" description="Transposase IS200-like" evidence="1">
    <location>
        <begin position="12"/>
        <end position="179"/>
    </location>
</feature>
<dbReference type="GO" id="GO:0003677">
    <property type="term" value="F:DNA binding"/>
    <property type="evidence" value="ECO:0007669"/>
    <property type="project" value="InterPro"/>
</dbReference>
<evidence type="ECO:0000313" key="2">
    <source>
        <dbReference type="EMBL" id="WED64965.1"/>
    </source>
</evidence>
<dbReference type="Pfam" id="PF01797">
    <property type="entry name" value="Y1_Tnp"/>
    <property type="match status" value="1"/>
</dbReference>
<dbReference type="GO" id="GO:0004803">
    <property type="term" value="F:transposase activity"/>
    <property type="evidence" value="ECO:0007669"/>
    <property type="project" value="InterPro"/>
</dbReference>
<dbReference type="Gene3D" id="3.30.70.1290">
    <property type="entry name" value="Transposase IS200-like"/>
    <property type="match status" value="1"/>
</dbReference>
<dbReference type="PANTHER" id="PTHR34322">
    <property type="entry name" value="TRANSPOSASE, Y1_TNP DOMAIN-CONTAINING"/>
    <property type="match status" value="1"/>
</dbReference>
<dbReference type="Proteomes" id="UP001218638">
    <property type="component" value="Chromosome"/>
</dbReference>
<dbReference type="RefSeq" id="WP_330932144.1">
    <property type="nucleotide sequence ID" value="NZ_CP119075.1"/>
</dbReference>
<dbReference type="PANTHER" id="PTHR34322:SF2">
    <property type="entry name" value="TRANSPOSASE IS200-LIKE DOMAIN-CONTAINING PROTEIN"/>
    <property type="match status" value="1"/>
</dbReference>
<dbReference type="SMART" id="SM01321">
    <property type="entry name" value="Y1_Tnp"/>
    <property type="match status" value="1"/>
</dbReference>
<dbReference type="KEGG" id="slom:PXH66_21670"/>
<dbReference type="SUPFAM" id="SSF143422">
    <property type="entry name" value="Transposase IS200-like"/>
    <property type="match status" value="1"/>
</dbReference>
<proteinExistence type="predicted"/>
<dbReference type="GO" id="GO:0006313">
    <property type="term" value="P:DNA transposition"/>
    <property type="evidence" value="ECO:0007669"/>
    <property type="project" value="InterPro"/>
</dbReference>
<evidence type="ECO:0000259" key="1">
    <source>
        <dbReference type="SMART" id="SM01321"/>
    </source>
</evidence>
<dbReference type="InterPro" id="IPR036515">
    <property type="entry name" value="Transposase_17_sf"/>
</dbReference>
<accession>A0AAE9ZTN4</accession>
<sequence length="331" mass="37345">MRQARIKVDAGERAAVYHVMTRTVNGERLLDDVAREVLRKQLWQVADYCGLEVVTYAIMSNHFHVLVRVPQRADMSDAELLRRYAVLYPKPTRYQTAQLAVIKGQLAKGAPEGSAWRERQLALMGDLSGFMKLLKQRFSVWFNRSHGRYGTLWSERFKSVLVEGTSGVMRTIAAYIDLNPVRAGLVDDPKDYRFCGYAEAVAGNAVARRGISLLVEGGASHAWSWSHESYRQTLFGKGGKPVANTRSISTEAVARTMATRGRLPLASVLRCRIRYFSDGAVLGSREFVQKHLAVYRQQTGRRQRTAPRPLPQVTDWGELTTLRGLRRQTFG</sequence>
<evidence type="ECO:0000313" key="3">
    <source>
        <dbReference type="Proteomes" id="UP001218638"/>
    </source>
</evidence>
<dbReference type="InterPro" id="IPR002686">
    <property type="entry name" value="Transposase_17"/>
</dbReference>
<dbReference type="EMBL" id="CP119075">
    <property type="protein sequence ID" value="WED64965.1"/>
    <property type="molecule type" value="Genomic_DNA"/>
</dbReference>
<reference evidence="2" key="1">
    <citation type="submission" date="2023-03" db="EMBL/GenBank/DDBJ databases">
        <title>Lomoglobus Profundus gen. nov., sp. nov., a novel member of the phylum Verrucomicrobia, isolated from deep-marine sediment of South China Sea.</title>
        <authorList>
            <person name="Ahmad T."/>
            <person name="Ishaq S.E."/>
            <person name="Wang F."/>
        </authorList>
    </citation>
    <scope>NUCLEOTIDE SEQUENCE</scope>
    <source>
        <strain evidence="2">LMO-M01</strain>
    </source>
</reference>
<name>A0AAE9ZTN4_9BACT</name>
<keyword evidence="3" id="KW-1185">Reference proteome</keyword>
<gene>
    <name evidence="2" type="ORF">PXH66_21670</name>
</gene>
<organism evidence="2 3">
    <name type="scientific">Synoicihabitans lomoniglobus</name>
    <dbReference type="NCBI Taxonomy" id="2909285"/>
    <lineage>
        <taxon>Bacteria</taxon>
        <taxon>Pseudomonadati</taxon>
        <taxon>Verrucomicrobiota</taxon>
        <taxon>Opitutia</taxon>
        <taxon>Opitutales</taxon>
        <taxon>Opitutaceae</taxon>
        <taxon>Synoicihabitans</taxon>
    </lineage>
</organism>
<dbReference type="AlphaFoldDB" id="A0AAE9ZTN4"/>
<protein>
    <submittedName>
        <fullName evidence="2">Transposase</fullName>
    </submittedName>
</protein>